<feature type="chain" id="PRO_5036365905" description="Peptidase C1A papain C-terminal domain-containing protein" evidence="7">
    <location>
        <begin position="17"/>
        <end position="327"/>
    </location>
</feature>
<feature type="domain" description="Peptidase C1A papain C-terminal" evidence="8">
    <location>
        <begin position="108"/>
        <end position="326"/>
    </location>
</feature>
<keyword evidence="6" id="KW-1015">Disulfide bond</keyword>
<reference evidence="13 14" key="1">
    <citation type="submission" date="2019-07" db="EMBL/GenBank/DDBJ databases">
        <title>Genomes of Cafeteria roenbergensis.</title>
        <authorList>
            <person name="Fischer M.G."/>
            <person name="Hackl T."/>
            <person name="Roman M."/>
        </authorList>
    </citation>
    <scope>NUCLEOTIDE SEQUENCE [LARGE SCALE GENOMIC DNA]</scope>
    <source>
        <strain evidence="10 14">BVI</strain>
        <strain evidence="11 15">Cflag</strain>
        <strain evidence="12 13">E4-10P</strain>
    </source>
</reference>
<evidence type="ECO:0008006" key="16">
    <source>
        <dbReference type="Google" id="ProtNLM"/>
    </source>
</evidence>
<dbReference type="InterPro" id="IPR013128">
    <property type="entry name" value="Peptidase_C1A"/>
</dbReference>
<dbReference type="SMART" id="SM00848">
    <property type="entry name" value="Inhibitor_I29"/>
    <property type="match status" value="1"/>
</dbReference>
<dbReference type="EMBL" id="VLTO01000089">
    <property type="protein sequence ID" value="KAA0166115.1"/>
    <property type="molecule type" value="Genomic_DNA"/>
</dbReference>
<dbReference type="InterPro" id="IPR000169">
    <property type="entry name" value="Pept_cys_AS"/>
</dbReference>
<dbReference type="OMA" id="EGETCCC"/>
<evidence type="ECO:0000313" key="11">
    <source>
        <dbReference type="EMBL" id="KAA0149568.1"/>
    </source>
</evidence>
<keyword evidence="3 7" id="KW-0732">Signal</keyword>
<dbReference type="InterPro" id="IPR025660">
    <property type="entry name" value="Pept_his_AS"/>
</dbReference>
<comment type="caution">
    <text evidence="11">The sequence shown here is derived from an EMBL/GenBank/DDBJ whole genome shotgun (WGS) entry which is preliminary data.</text>
</comment>
<feature type="domain" description="Cathepsin propeptide inhibitor" evidence="9">
    <location>
        <begin position="25"/>
        <end position="81"/>
    </location>
</feature>
<dbReference type="AlphaFoldDB" id="A0A5A8C9T9"/>
<evidence type="ECO:0000313" key="13">
    <source>
        <dbReference type="Proteomes" id="UP000322899"/>
    </source>
</evidence>
<dbReference type="Pfam" id="PF08246">
    <property type="entry name" value="Inhibitor_I29"/>
    <property type="match status" value="1"/>
</dbReference>
<comment type="similarity">
    <text evidence="1">Belongs to the peptidase C1 family.</text>
</comment>
<dbReference type="PANTHER" id="PTHR12411">
    <property type="entry name" value="CYSTEINE PROTEASE FAMILY C1-RELATED"/>
    <property type="match status" value="1"/>
</dbReference>
<keyword evidence="5" id="KW-0865">Zymogen</keyword>
<dbReference type="SUPFAM" id="SSF54001">
    <property type="entry name" value="Cysteine proteinases"/>
    <property type="match status" value="1"/>
</dbReference>
<evidence type="ECO:0000256" key="1">
    <source>
        <dbReference type="ARBA" id="ARBA00008455"/>
    </source>
</evidence>
<dbReference type="EMBL" id="VLTN01000063">
    <property type="protein sequence ID" value="KAA0147671.1"/>
    <property type="molecule type" value="Genomic_DNA"/>
</dbReference>
<dbReference type="SMART" id="SM00645">
    <property type="entry name" value="Pept_C1"/>
    <property type="match status" value="1"/>
</dbReference>
<dbReference type="Gene3D" id="3.90.70.10">
    <property type="entry name" value="Cysteine proteinases"/>
    <property type="match status" value="1"/>
</dbReference>
<name>A0A5A8C9T9_CAFRO</name>
<dbReference type="FunFam" id="3.90.70.10:FF:000067">
    <property type="entry name" value="Senescence-specific cysteine protease"/>
    <property type="match status" value="1"/>
</dbReference>
<dbReference type="GO" id="GO:0008234">
    <property type="term" value="F:cysteine-type peptidase activity"/>
    <property type="evidence" value="ECO:0007669"/>
    <property type="project" value="InterPro"/>
</dbReference>
<evidence type="ECO:0000256" key="2">
    <source>
        <dbReference type="ARBA" id="ARBA00022670"/>
    </source>
</evidence>
<dbReference type="Pfam" id="PF00112">
    <property type="entry name" value="Peptidase_C1"/>
    <property type="match status" value="1"/>
</dbReference>
<proteinExistence type="inferred from homology"/>
<dbReference type="InterPro" id="IPR039417">
    <property type="entry name" value="Peptidase_C1A_papain-like"/>
</dbReference>
<evidence type="ECO:0000256" key="5">
    <source>
        <dbReference type="ARBA" id="ARBA00023145"/>
    </source>
</evidence>
<keyword evidence="4" id="KW-0378">Hydrolase</keyword>
<dbReference type="InterPro" id="IPR013201">
    <property type="entry name" value="Prot_inhib_I29"/>
</dbReference>
<keyword evidence="2" id="KW-0645">Protease</keyword>
<dbReference type="PROSITE" id="PS00139">
    <property type="entry name" value="THIOL_PROTEASE_CYS"/>
    <property type="match status" value="1"/>
</dbReference>
<dbReference type="OrthoDB" id="10253408at2759"/>
<evidence type="ECO:0000256" key="6">
    <source>
        <dbReference type="ARBA" id="ARBA00023157"/>
    </source>
</evidence>
<dbReference type="PRINTS" id="PR00705">
    <property type="entry name" value="PAPAIN"/>
</dbReference>
<dbReference type="EMBL" id="VLTM01000134">
    <property type="protein sequence ID" value="KAA0149568.1"/>
    <property type="molecule type" value="Genomic_DNA"/>
</dbReference>
<evidence type="ECO:0000313" key="14">
    <source>
        <dbReference type="Proteomes" id="UP000323011"/>
    </source>
</evidence>
<organism evidence="11 15">
    <name type="scientific">Cafeteria roenbergensis</name>
    <name type="common">Marine flagellate</name>
    <dbReference type="NCBI Taxonomy" id="33653"/>
    <lineage>
        <taxon>Eukaryota</taxon>
        <taxon>Sar</taxon>
        <taxon>Stramenopiles</taxon>
        <taxon>Bigyra</taxon>
        <taxon>Opalozoa</taxon>
        <taxon>Bicosoecida</taxon>
        <taxon>Cafeteriaceae</taxon>
        <taxon>Cafeteria</taxon>
    </lineage>
</organism>
<evidence type="ECO:0000313" key="10">
    <source>
        <dbReference type="EMBL" id="KAA0147671.1"/>
    </source>
</evidence>
<dbReference type="InterPro" id="IPR038765">
    <property type="entry name" value="Papain-like_cys_pep_sf"/>
</dbReference>
<keyword evidence="14" id="KW-1185">Reference proteome</keyword>
<evidence type="ECO:0000256" key="7">
    <source>
        <dbReference type="SAM" id="SignalP"/>
    </source>
</evidence>
<gene>
    <name evidence="12" type="ORF">FNF27_07531</name>
    <name evidence="10" type="ORF">FNF29_07225</name>
    <name evidence="11" type="ORF">FNF31_07201</name>
</gene>
<dbReference type="CDD" id="cd02248">
    <property type="entry name" value="Peptidase_C1A"/>
    <property type="match status" value="1"/>
</dbReference>
<sequence length="327" mass="34878">MRLIASILALVAAASAMTLNHERIFGDWKRQFGRAYGTHEEETMRFNVFRQNAAKVVAHNAAGHSWTMGLNMFSDLTEDEFAAKYIGGFRGNHGPKNYELSHLRAVGIPTSVDWTEKGAVTPVKNQGQCGSCWAFSATGSMEGAVFLNSGKLPSLSEQQLVDCAGSFGNQGCNGGLMDSAFQYIISAGGLCSEEGYPYEARDGTCRSSSCKEVATISGYKDVPQNSDSAMMSAIAQQPVSVAIQADQSAFQFYTGGVLTSNACGTSLDHGVLAVGYGSQNGDDFYKVKNSWGASWGLKGYILLGRGASYNRGQGQCGMLKMASYPVA</sequence>
<evidence type="ECO:0000313" key="15">
    <source>
        <dbReference type="Proteomes" id="UP000325113"/>
    </source>
</evidence>
<dbReference type="Proteomes" id="UP000325113">
    <property type="component" value="Unassembled WGS sequence"/>
</dbReference>
<evidence type="ECO:0000256" key="3">
    <source>
        <dbReference type="ARBA" id="ARBA00022729"/>
    </source>
</evidence>
<dbReference type="Proteomes" id="UP000323011">
    <property type="component" value="Unassembled WGS sequence"/>
</dbReference>
<evidence type="ECO:0000259" key="8">
    <source>
        <dbReference type="SMART" id="SM00645"/>
    </source>
</evidence>
<dbReference type="Proteomes" id="UP000322899">
    <property type="component" value="Unassembled WGS sequence"/>
</dbReference>
<evidence type="ECO:0000313" key="12">
    <source>
        <dbReference type="EMBL" id="KAA0166115.1"/>
    </source>
</evidence>
<protein>
    <recommendedName>
        <fullName evidence="16">Peptidase C1A papain C-terminal domain-containing protein</fullName>
    </recommendedName>
</protein>
<dbReference type="PROSITE" id="PS00639">
    <property type="entry name" value="THIOL_PROTEASE_HIS"/>
    <property type="match status" value="1"/>
</dbReference>
<evidence type="ECO:0000256" key="4">
    <source>
        <dbReference type="ARBA" id="ARBA00022801"/>
    </source>
</evidence>
<evidence type="ECO:0000259" key="9">
    <source>
        <dbReference type="SMART" id="SM00848"/>
    </source>
</evidence>
<dbReference type="InterPro" id="IPR000668">
    <property type="entry name" value="Peptidase_C1A_C"/>
</dbReference>
<feature type="signal peptide" evidence="7">
    <location>
        <begin position="1"/>
        <end position="16"/>
    </location>
</feature>
<accession>A0A5A8C9T9</accession>
<dbReference type="GO" id="GO:0006508">
    <property type="term" value="P:proteolysis"/>
    <property type="evidence" value="ECO:0007669"/>
    <property type="project" value="UniProtKB-KW"/>
</dbReference>